<dbReference type="KEGG" id="npu:Npun_F0180"/>
<dbReference type="AlphaFoldDB" id="B2J3P5"/>
<protein>
    <submittedName>
        <fullName evidence="3">Uncharacterized protein</fullName>
    </submittedName>
</protein>
<dbReference type="HOGENOM" id="CLU_2207302_0_0_3"/>
<sequence>MNQSKNFAHRKKASDILILVKSTMAFEKLEIKANQSGQSSTQRSSGLGCKIKRSHIFIFAVSLLNCLALSFAQPLAKNRPGGELRGLESNSRNFSASKQTISRVVGK</sequence>
<dbReference type="EnsemblBacteria" id="ACC78975">
    <property type="protein sequence ID" value="ACC78975"/>
    <property type="gene ID" value="Npun_F0180"/>
</dbReference>
<dbReference type="RefSeq" id="WP_012407003.1">
    <property type="nucleotide sequence ID" value="NC_010628.1"/>
</dbReference>
<keyword evidence="2" id="KW-0472">Membrane</keyword>
<name>B2J3P5_NOSP7</name>
<keyword evidence="4" id="KW-1185">Reference proteome</keyword>
<organism evidence="3 4">
    <name type="scientific">Nostoc punctiforme (strain ATCC 29133 / PCC 73102)</name>
    <dbReference type="NCBI Taxonomy" id="63737"/>
    <lineage>
        <taxon>Bacteria</taxon>
        <taxon>Bacillati</taxon>
        <taxon>Cyanobacteriota</taxon>
        <taxon>Cyanophyceae</taxon>
        <taxon>Nostocales</taxon>
        <taxon>Nostocaceae</taxon>
        <taxon>Nostoc</taxon>
    </lineage>
</organism>
<reference evidence="3 4" key="2">
    <citation type="journal article" date="2013" name="Plant Physiol.">
        <title>A Nostoc punctiforme Sugar Transporter Necessary to Establish a Cyanobacterium-Plant Symbiosis.</title>
        <authorList>
            <person name="Ekman M."/>
            <person name="Picossi S."/>
            <person name="Campbell E.L."/>
            <person name="Meeks J.C."/>
            <person name="Flores E."/>
        </authorList>
    </citation>
    <scope>NUCLEOTIDE SEQUENCE [LARGE SCALE GENOMIC DNA]</scope>
    <source>
        <strain evidence="4">ATCC 29133 / PCC 73102</strain>
    </source>
</reference>
<accession>B2J3P5</accession>
<evidence type="ECO:0000256" key="1">
    <source>
        <dbReference type="SAM" id="MobiDB-lite"/>
    </source>
</evidence>
<feature type="compositionally biased region" description="Polar residues" evidence="1">
    <location>
        <begin position="88"/>
        <end position="107"/>
    </location>
</feature>
<evidence type="ECO:0000256" key="2">
    <source>
        <dbReference type="SAM" id="Phobius"/>
    </source>
</evidence>
<keyword evidence="2" id="KW-0812">Transmembrane</keyword>
<reference evidence="4" key="1">
    <citation type="submission" date="2008-04" db="EMBL/GenBank/DDBJ databases">
        <title>Complete sequence of chromosome of Nostoc punctiforme ATCC 29133.</title>
        <authorList>
            <consortium name="US DOE Joint Genome Institute"/>
            <person name="Copeland A."/>
            <person name="Lucas S."/>
            <person name="Lapidus A."/>
            <person name="Glavina del Rio T."/>
            <person name="Dalin E."/>
            <person name="Tice H."/>
            <person name="Pitluck S."/>
            <person name="Chain P."/>
            <person name="Malfatti S."/>
            <person name="Shin M."/>
            <person name="Vergez L."/>
            <person name="Schmutz J."/>
            <person name="Larimer F."/>
            <person name="Land M."/>
            <person name="Hauser L."/>
            <person name="Kyrpides N."/>
            <person name="Kim E."/>
            <person name="Meeks J.C."/>
            <person name="Elhai J."/>
            <person name="Campbell E.L."/>
            <person name="Thiel T."/>
            <person name="Longmire J."/>
            <person name="Potts M."/>
            <person name="Atlas R."/>
        </authorList>
    </citation>
    <scope>NUCLEOTIDE SEQUENCE [LARGE SCALE GENOMIC DNA]</scope>
    <source>
        <strain evidence="4">ATCC 29133 / PCC 73102</strain>
    </source>
</reference>
<dbReference type="EMBL" id="CP001037">
    <property type="protein sequence ID" value="ACC78975.1"/>
    <property type="molecule type" value="Genomic_DNA"/>
</dbReference>
<dbReference type="Proteomes" id="UP000001191">
    <property type="component" value="Chromosome"/>
</dbReference>
<gene>
    <name evidence="3" type="ordered locus">Npun_F0180</name>
</gene>
<feature type="region of interest" description="Disordered" evidence="1">
    <location>
        <begin position="78"/>
        <end position="107"/>
    </location>
</feature>
<proteinExistence type="predicted"/>
<evidence type="ECO:0000313" key="4">
    <source>
        <dbReference type="Proteomes" id="UP000001191"/>
    </source>
</evidence>
<keyword evidence="2" id="KW-1133">Transmembrane helix</keyword>
<feature type="transmembrane region" description="Helical" evidence="2">
    <location>
        <begin position="56"/>
        <end position="76"/>
    </location>
</feature>
<evidence type="ECO:0000313" key="3">
    <source>
        <dbReference type="EMBL" id="ACC78975.1"/>
    </source>
</evidence>